<feature type="chain" id="PRO_5047092963" evidence="1">
    <location>
        <begin position="23"/>
        <end position="403"/>
    </location>
</feature>
<feature type="signal peptide" evidence="1">
    <location>
        <begin position="1"/>
        <end position="22"/>
    </location>
</feature>
<evidence type="ECO:0000313" key="3">
    <source>
        <dbReference type="Proteomes" id="UP000613030"/>
    </source>
</evidence>
<comment type="caution">
    <text evidence="2">The sequence shown here is derived from an EMBL/GenBank/DDBJ whole genome shotgun (WGS) entry which is preliminary data.</text>
</comment>
<evidence type="ECO:0000313" key="2">
    <source>
        <dbReference type="EMBL" id="MBL0740426.1"/>
    </source>
</evidence>
<dbReference type="Gene3D" id="2.60.120.1390">
    <property type="match status" value="1"/>
</dbReference>
<organism evidence="2 3">
    <name type="scientific">Chryseolinea lacunae</name>
    <dbReference type="NCBI Taxonomy" id="2801331"/>
    <lineage>
        <taxon>Bacteria</taxon>
        <taxon>Pseudomonadati</taxon>
        <taxon>Bacteroidota</taxon>
        <taxon>Cytophagia</taxon>
        <taxon>Cytophagales</taxon>
        <taxon>Fulvivirgaceae</taxon>
        <taxon>Chryseolinea</taxon>
    </lineage>
</organism>
<dbReference type="Pfam" id="PF11175">
    <property type="entry name" value="DUF2961"/>
    <property type="match status" value="1"/>
</dbReference>
<proteinExistence type="predicted"/>
<name>A0ABS1KLT9_9BACT</name>
<dbReference type="Proteomes" id="UP000613030">
    <property type="component" value="Unassembled WGS sequence"/>
</dbReference>
<sequence length="403" mass="45006">MKPYLYLASLLICCLAHGRLQAQALYDVPQKTKTRWSSFENPGAQSGMGGRENKGGKGHAFDEIAAKGSKVLLDYKGAGVVQRIWLTVNERSPAMLRSMRLEMYWDGAKTPAVSAPLGDFFGVGLGRRVPFESELFSDPEGRSFNCVIPMPFNTAARIVILNDADIPVTLFYDVDLTTVDKHEKPVFFFHAYWNRELKTTLGRDFVVLPAVSGKGRFLGMNVGVIADSVYETSWWGEGEVKIFLDGDSDFPTLTGTGTEDYIGTAWGQGQYAHRYQGCPLADAKNRQWSFYRYHVPDPIYFQTQCKVTLQQIGGEMTDFVRRLKKNGAVLQPVSVAGSTFHKLLEMNPVPDLMDPTFPQGWTNYYREDDVSATAYFYLDKPANTLPAIAALPARTKNLLATKK</sequence>
<accession>A0ABS1KLT9</accession>
<gene>
    <name evidence="2" type="ORF">JI741_04315</name>
</gene>
<protein>
    <submittedName>
        <fullName evidence="2">DUF2961 domain-containing protein</fullName>
    </submittedName>
</protein>
<dbReference type="EMBL" id="JAERRB010000001">
    <property type="protein sequence ID" value="MBL0740426.1"/>
    <property type="molecule type" value="Genomic_DNA"/>
</dbReference>
<keyword evidence="3" id="KW-1185">Reference proteome</keyword>
<dbReference type="InterPro" id="IPR021345">
    <property type="entry name" value="DUF2961"/>
</dbReference>
<keyword evidence="1" id="KW-0732">Signal</keyword>
<evidence type="ECO:0000256" key="1">
    <source>
        <dbReference type="SAM" id="SignalP"/>
    </source>
</evidence>
<reference evidence="2 3" key="1">
    <citation type="submission" date="2021-01" db="EMBL/GenBank/DDBJ databases">
        <title>Chryseolinea sp. Jin1 Genome sequencing and assembly.</title>
        <authorList>
            <person name="Kim I."/>
        </authorList>
    </citation>
    <scope>NUCLEOTIDE SEQUENCE [LARGE SCALE GENOMIC DNA]</scope>
    <source>
        <strain evidence="2 3">Jin1</strain>
    </source>
</reference>
<dbReference type="RefSeq" id="WP_202007714.1">
    <property type="nucleotide sequence ID" value="NZ_JAERRB010000001.1"/>
</dbReference>